<accession>A0A381UV16</accession>
<evidence type="ECO:0000256" key="1">
    <source>
        <dbReference type="SAM" id="MobiDB-lite"/>
    </source>
</evidence>
<protein>
    <submittedName>
        <fullName evidence="2">Uncharacterized protein</fullName>
    </submittedName>
</protein>
<reference evidence="2" key="1">
    <citation type="submission" date="2018-05" db="EMBL/GenBank/DDBJ databases">
        <authorList>
            <person name="Lanie J.A."/>
            <person name="Ng W.-L."/>
            <person name="Kazmierczak K.M."/>
            <person name="Andrzejewski T.M."/>
            <person name="Davidsen T.M."/>
            <person name="Wayne K.J."/>
            <person name="Tettelin H."/>
            <person name="Glass J.I."/>
            <person name="Rusch D."/>
            <person name="Podicherti R."/>
            <person name="Tsui H.-C.T."/>
            <person name="Winkler M.E."/>
        </authorList>
    </citation>
    <scope>NUCLEOTIDE SEQUENCE</scope>
</reference>
<feature type="region of interest" description="Disordered" evidence="1">
    <location>
        <begin position="1"/>
        <end position="41"/>
    </location>
</feature>
<name>A0A381UV16_9ZZZZ</name>
<sequence>MKRPPATVMRVTPTLAQEPFSGKDSTNRRRKLIRNSLHASI</sequence>
<dbReference type="AlphaFoldDB" id="A0A381UV16"/>
<proteinExistence type="predicted"/>
<dbReference type="EMBL" id="UINC01007203">
    <property type="protein sequence ID" value="SVA32002.1"/>
    <property type="molecule type" value="Genomic_DNA"/>
</dbReference>
<gene>
    <name evidence="2" type="ORF">METZ01_LOCUS84856</name>
</gene>
<organism evidence="2">
    <name type="scientific">marine metagenome</name>
    <dbReference type="NCBI Taxonomy" id="408172"/>
    <lineage>
        <taxon>unclassified sequences</taxon>
        <taxon>metagenomes</taxon>
        <taxon>ecological metagenomes</taxon>
    </lineage>
</organism>
<evidence type="ECO:0000313" key="2">
    <source>
        <dbReference type="EMBL" id="SVA32002.1"/>
    </source>
</evidence>